<dbReference type="PANTHER" id="PTHR10631">
    <property type="entry name" value="N 2 ,N 2 -DIMETHYLGUANOSINE TRNA METHYLTRANSFERASE"/>
    <property type="match status" value="1"/>
</dbReference>
<accession>A0A6J2XGI4</accession>
<evidence type="ECO:0000256" key="6">
    <source>
        <dbReference type="ARBA" id="ARBA00022884"/>
    </source>
</evidence>
<dbReference type="Gene3D" id="3.40.50.150">
    <property type="entry name" value="Vaccinia Virus protein VP39"/>
    <property type="match status" value="1"/>
</dbReference>
<evidence type="ECO:0000313" key="12">
    <source>
        <dbReference type="Proteomes" id="UP000504635"/>
    </source>
</evidence>
<dbReference type="Proteomes" id="UP000504635">
    <property type="component" value="Unplaced"/>
</dbReference>
<proteinExistence type="inferred from homology"/>
<evidence type="ECO:0000256" key="2">
    <source>
        <dbReference type="ARBA" id="ARBA00022603"/>
    </source>
</evidence>
<feature type="region of interest" description="Disordered" evidence="11">
    <location>
        <begin position="510"/>
        <end position="543"/>
    </location>
</feature>
<evidence type="ECO:0000256" key="4">
    <source>
        <dbReference type="ARBA" id="ARBA00022691"/>
    </source>
</evidence>
<dbReference type="RefSeq" id="XP_030750498.1">
    <property type="nucleotide sequence ID" value="XM_030894638.1"/>
</dbReference>
<keyword evidence="2 10" id="KW-0489">Methyltransferase</keyword>
<dbReference type="PANTHER" id="PTHR10631:SF3">
    <property type="entry name" value="TRNA (GUANINE(26)-N(2))-DIMETHYLTRANSFERASE"/>
    <property type="match status" value="1"/>
</dbReference>
<dbReference type="InterPro" id="IPR002905">
    <property type="entry name" value="Trm1"/>
</dbReference>
<dbReference type="FunFam" id="3.30.56.70:FF:000001">
    <property type="entry name" value="tRNA (guanine(26)-N(2))-dimethyltransferase"/>
    <property type="match status" value="1"/>
</dbReference>
<evidence type="ECO:0000256" key="1">
    <source>
        <dbReference type="ARBA" id="ARBA00022555"/>
    </source>
</evidence>
<dbReference type="SUPFAM" id="SSF53335">
    <property type="entry name" value="S-adenosyl-L-methionine-dependent methyltransferases"/>
    <property type="match status" value="1"/>
</dbReference>
<dbReference type="OrthoDB" id="6349953at2759"/>
<feature type="compositionally biased region" description="Basic and acidic residues" evidence="11">
    <location>
        <begin position="534"/>
        <end position="543"/>
    </location>
</feature>
<reference evidence="13" key="1">
    <citation type="submission" date="2025-08" db="UniProtKB">
        <authorList>
            <consortium name="RefSeq"/>
        </authorList>
    </citation>
    <scope>IDENTIFICATION</scope>
    <source>
        <tissue evidence="13">Gonads</tissue>
    </source>
</reference>
<dbReference type="FunCoup" id="A0A6J2XGI4">
    <property type="interactions" value="2374"/>
</dbReference>
<evidence type="ECO:0000256" key="7">
    <source>
        <dbReference type="ARBA" id="ARBA00039099"/>
    </source>
</evidence>
<dbReference type="GeneID" id="115878221"/>
<evidence type="ECO:0000256" key="9">
    <source>
        <dbReference type="ARBA" id="ARBA00074266"/>
    </source>
</evidence>
<comment type="catalytic activity">
    <reaction evidence="8 10">
        <text>guanosine(26) in tRNA + 2 S-adenosyl-L-methionine = N(2)-dimethylguanosine(26) in tRNA + 2 S-adenosyl-L-homocysteine + 2 H(+)</text>
        <dbReference type="Rhea" id="RHEA:43140"/>
        <dbReference type="Rhea" id="RHEA-COMP:10359"/>
        <dbReference type="Rhea" id="RHEA-COMP:10360"/>
        <dbReference type="ChEBI" id="CHEBI:15378"/>
        <dbReference type="ChEBI" id="CHEBI:57856"/>
        <dbReference type="ChEBI" id="CHEBI:59789"/>
        <dbReference type="ChEBI" id="CHEBI:74269"/>
        <dbReference type="ChEBI" id="CHEBI:74513"/>
        <dbReference type="EC" id="2.1.1.216"/>
    </reaction>
</comment>
<gene>
    <name evidence="13" type="primary">LOC115878221</name>
</gene>
<sequence>MNFVNLHTKFIYNFHNLTIFYKSIRFYSLIAMESEEPQQIVEGLAQIQTGGKVFYNPVQEFNRDLSILAISTYGMLLQKERSLKTSEEPSVEIHECGKKYDTGLSILEALSATGLRSIRYAKEIPGVKEIIANDISLKAVNDIKNNVNLNKVEHLVSPSHQDATMLMYEHKRENHFDVIDLDPYGCPSIFLDSTVQSIKNGGLLLVTATDMAVLAGNTPETCYSKYGAISLRTKSCHEMAVRILLQCIESHANRYGRYIEPLLSISVDFYIRVFVRVHTGNYKCKYTISKLSHVYHCTGCDSHILQPLGITKPNEKNQSITKFSLPTGPFTSSSNCTHCESPYHMGGPIWSAPIHNPQFVSEILQSASERLGTFKRIQGVLSLVLEELNDVPLYYTLQNLAGVLKLVTPPMTSLRSAILNAGYQVSASHMHKTAVKTNAPCKVVWDIMRCWEKLHPASQKNIANNKVASHILSQTSEQQHSFDIHPEATSQSKLKGLVRYQLNPLPFWGPGSKSQAMVGKEKMQKSRRNQGKRKREESIDSSV</sequence>
<dbReference type="EC" id="2.1.1.216" evidence="7 10"/>
<dbReference type="CTD" id="170650"/>
<dbReference type="GO" id="GO:0160104">
    <property type="term" value="F:tRNA (guanine(26)-N2)-dimethyltransferase activity"/>
    <property type="evidence" value="ECO:0007669"/>
    <property type="project" value="UniProtKB-UniRule"/>
</dbReference>
<name>A0A6J2XGI4_SITOR</name>
<evidence type="ECO:0000256" key="5">
    <source>
        <dbReference type="ARBA" id="ARBA00022694"/>
    </source>
</evidence>
<dbReference type="GO" id="GO:0002940">
    <property type="term" value="P:tRNA N2-guanine methylation"/>
    <property type="evidence" value="ECO:0007669"/>
    <property type="project" value="TreeGrafter"/>
</dbReference>
<keyword evidence="5 10" id="KW-0819">tRNA processing</keyword>
<dbReference type="Pfam" id="PF02005">
    <property type="entry name" value="TRM"/>
    <property type="match status" value="1"/>
</dbReference>
<organism evidence="12 13">
    <name type="scientific">Sitophilus oryzae</name>
    <name type="common">Rice weevil</name>
    <name type="synonym">Curculio oryzae</name>
    <dbReference type="NCBI Taxonomy" id="7048"/>
    <lineage>
        <taxon>Eukaryota</taxon>
        <taxon>Metazoa</taxon>
        <taxon>Ecdysozoa</taxon>
        <taxon>Arthropoda</taxon>
        <taxon>Hexapoda</taxon>
        <taxon>Insecta</taxon>
        <taxon>Pterygota</taxon>
        <taxon>Neoptera</taxon>
        <taxon>Endopterygota</taxon>
        <taxon>Coleoptera</taxon>
        <taxon>Polyphaga</taxon>
        <taxon>Cucujiformia</taxon>
        <taxon>Curculionidae</taxon>
        <taxon>Dryophthorinae</taxon>
        <taxon>Sitophilus</taxon>
    </lineage>
</organism>
<evidence type="ECO:0000256" key="3">
    <source>
        <dbReference type="ARBA" id="ARBA00022679"/>
    </source>
</evidence>
<dbReference type="InterPro" id="IPR029063">
    <property type="entry name" value="SAM-dependent_MTases_sf"/>
</dbReference>
<dbReference type="FunFam" id="3.40.50.150:FF:000051">
    <property type="entry name" value="tRNA (guanine(26)-N(2))-dimethyltransferase"/>
    <property type="match status" value="1"/>
</dbReference>
<dbReference type="GO" id="GO:0005634">
    <property type="term" value="C:nucleus"/>
    <property type="evidence" value="ECO:0007669"/>
    <property type="project" value="TreeGrafter"/>
</dbReference>
<evidence type="ECO:0000256" key="11">
    <source>
        <dbReference type="SAM" id="MobiDB-lite"/>
    </source>
</evidence>
<dbReference type="AlphaFoldDB" id="A0A6J2XGI4"/>
<dbReference type="KEGG" id="soy:115878221"/>
<comment type="similarity">
    <text evidence="10">Belongs to the class I-like SAM-binding methyltransferase superfamily. Trm1 family.</text>
</comment>
<protein>
    <recommendedName>
        <fullName evidence="9 10">tRNA (guanine(26)-N(2))-dimethyltransferase</fullName>
        <ecNumber evidence="7 10">2.1.1.216</ecNumber>
    </recommendedName>
</protein>
<keyword evidence="4 10" id="KW-0949">S-adenosyl-L-methionine</keyword>
<keyword evidence="6 10" id="KW-0694">RNA-binding</keyword>
<evidence type="ECO:0000313" key="13">
    <source>
        <dbReference type="RefSeq" id="XP_030750498.1"/>
    </source>
</evidence>
<dbReference type="PROSITE" id="PS51626">
    <property type="entry name" value="SAM_MT_TRM1"/>
    <property type="match status" value="1"/>
</dbReference>
<keyword evidence="3 10" id="KW-0808">Transferase</keyword>
<keyword evidence="12" id="KW-1185">Reference proteome</keyword>
<dbReference type="GO" id="GO:0000049">
    <property type="term" value="F:tRNA binding"/>
    <property type="evidence" value="ECO:0007669"/>
    <property type="project" value="UniProtKB-UniRule"/>
</dbReference>
<keyword evidence="1 10" id="KW-0820">tRNA-binding</keyword>
<dbReference type="InterPro" id="IPR042296">
    <property type="entry name" value="tRNA_met_Trm1_C"/>
</dbReference>
<dbReference type="NCBIfam" id="TIGR00308">
    <property type="entry name" value="TRM1"/>
    <property type="match status" value="1"/>
</dbReference>
<dbReference type="Gene3D" id="3.30.56.70">
    <property type="entry name" value="N2,N2-dimethylguanosine tRNA methyltransferase, C-terminal domain"/>
    <property type="match status" value="1"/>
</dbReference>
<evidence type="ECO:0000256" key="10">
    <source>
        <dbReference type="PROSITE-ProRule" id="PRU00958"/>
    </source>
</evidence>
<evidence type="ECO:0000256" key="8">
    <source>
        <dbReference type="ARBA" id="ARBA00051897"/>
    </source>
</evidence>
<dbReference type="InParanoid" id="A0A6J2XGI4"/>